<organism evidence="1 2">
    <name type="scientific">Psittacicella hinzii</name>
    <dbReference type="NCBI Taxonomy" id="2028575"/>
    <lineage>
        <taxon>Bacteria</taxon>
        <taxon>Pseudomonadati</taxon>
        <taxon>Pseudomonadota</taxon>
        <taxon>Gammaproteobacteria</taxon>
        <taxon>Pasteurellales</taxon>
        <taxon>Psittacicellaceae</taxon>
        <taxon>Psittacicella</taxon>
    </lineage>
</organism>
<accession>A0A3A1YR78</accession>
<dbReference type="AlphaFoldDB" id="A0A3A1YR78"/>
<dbReference type="Gene3D" id="3.40.50.2000">
    <property type="entry name" value="Glycogen Phosphorylase B"/>
    <property type="match status" value="1"/>
</dbReference>
<dbReference type="EMBL" id="NRJG01000018">
    <property type="protein sequence ID" value="RIY40155.1"/>
    <property type="molecule type" value="Genomic_DNA"/>
</dbReference>
<comment type="caution">
    <text evidence="1">The sequence shown here is derived from an EMBL/GenBank/DDBJ whole genome shotgun (WGS) entry which is preliminary data.</text>
</comment>
<dbReference type="Proteomes" id="UP000265916">
    <property type="component" value="Unassembled WGS sequence"/>
</dbReference>
<evidence type="ECO:0000313" key="1">
    <source>
        <dbReference type="EMBL" id="RIY40155.1"/>
    </source>
</evidence>
<evidence type="ECO:0000313" key="2">
    <source>
        <dbReference type="Proteomes" id="UP000265916"/>
    </source>
</evidence>
<proteinExistence type="predicted"/>
<dbReference type="SUPFAM" id="SSF53756">
    <property type="entry name" value="UDP-Glycosyltransferase/glycogen phosphorylase"/>
    <property type="match status" value="1"/>
</dbReference>
<keyword evidence="2" id="KW-1185">Reference proteome</keyword>
<gene>
    <name evidence="1" type="ORF">CKF58_01070</name>
</gene>
<sequence length="394" mass="45864">MEPKIAKNDVEIIRFNEQYEKVKSRFYFFLASPPVTGGDLVYLQHIRLLREVGVDARIMYLPNESFGAILQDFPDDIPINMLNENLKLTPIDLVIVGESQGPFYRDMRHWMDDFYSDRPKFIVFNQAVHWTAYSFKSAQDFNQFRFAGLFCASQYIMQYMQDTLKMDLDTVFKVKKVIAPATIIPETILALPDSSARMQQKRKPKCKVSFIYNNRKRPRETGSLPFLFLSMYPEYADKVEFVKIHNSKHYDTLKTMRESDIFIVSGFMDSHNLPAVEAMVCGCHVLGYTGLTMEMPYFNDTNGWWFKEEGQLRKHVHLLKQAIDLYYATEPEQVALRLSLLENGKRTASELFSANSPNTQVVEAYREVWETVVQPDYDLDAVFAWHETGRFQSA</sequence>
<dbReference type="OrthoDB" id="9801609at2"/>
<reference evidence="1 2" key="1">
    <citation type="submission" date="2017-08" db="EMBL/GenBank/DDBJ databases">
        <title>Reclassification of Bisgaard taxon 37 and 44.</title>
        <authorList>
            <person name="Christensen H."/>
        </authorList>
    </citation>
    <scope>NUCLEOTIDE SEQUENCE [LARGE SCALE GENOMIC DNA]</scope>
    <source>
        <strain evidence="1 2">111</strain>
    </source>
</reference>
<dbReference type="RefSeq" id="WP_119530141.1">
    <property type="nucleotide sequence ID" value="NZ_JBHSSP010000023.1"/>
</dbReference>
<name>A0A3A1YR78_9GAMM</name>
<protein>
    <submittedName>
        <fullName evidence="1">Uncharacterized protein</fullName>
    </submittedName>
</protein>